<dbReference type="PANTHER" id="PTHR30614">
    <property type="entry name" value="MEMBRANE COMPONENT OF AMINO ACID ABC TRANSPORTER"/>
    <property type="match status" value="1"/>
</dbReference>
<dbReference type="GO" id="GO:0043190">
    <property type="term" value="C:ATP-binding cassette (ABC) transporter complex"/>
    <property type="evidence" value="ECO:0007669"/>
    <property type="project" value="InterPro"/>
</dbReference>
<evidence type="ECO:0000256" key="3">
    <source>
        <dbReference type="ARBA" id="ARBA00022448"/>
    </source>
</evidence>
<keyword evidence="4" id="KW-1003">Cell membrane</keyword>
<dbReference type="GO" id="GO:0006865">
    <property type="term" value="P:amino acid transport"/>
    <property type="evidence" value="ECO:0007669"/>
    <property type="project" value="UniProtKB-KW"/>
</dbReference>
<dbReference type="CDD" id="cd06261">
    <property type="entry name" value="TM_PBP2"/>
    <property type="match status" value="1"/>
</dbReference>
<evidence type="ECO:0000256" key="9">
    <source>
        <dbReference type="RuleBase" id="RU363032"/>
    </source>
</evidence>
<dbReference type="SUPFAM" id="SSF161098">
    <property type="entry name" value="MetI-like"/>
    <property type="match status" value="1"/>
</dbReference>
<accession>A0A327JV86</accession>
<feature type="transmembrane region" description="Helical" evidence="9">
    <location>
        <begin position="358"/>
        <end position="379"/>
    </location>
</feature>
<evidence type="ECO:0000259" key="11">
    <source>
        <dbReference type="PROSITE" id="PS50928"/>
    </source>
</evidence>
<feature type="transmembrane region" description="Helical" evidence="9">
    <location>
        <begin position="213"/>
        <end position="233"/>
    </location>
</feature>
<feature type="domain" description="ABC transmembrane type-1" evidence="11">
    <location>
        <begin position="117"/>
        <end position="404"/>
    </location>
</feature>
<dbReference type="InterPro" id="IPR010065">
    <property type="entry name" value="AA_ABC_transptr_permease_3TM"/>
</dbReference>
<keyword evidence="6" id="KW-0029">Amino-acid transport</keyword>
<evidence type="ECO:0000256" key="4">
    <source>
        <dbReference type="ARBA" id="ARBA00022475"/>
    </source>
</evidence>
<comment type="similarity">
    <text evidence="2">Belongs to the binding-protein-dependent transport system permease family. HisMQ subfamily.</text>
</comment>
<sequence length="416" mass="44390">MDTMLDVSWRKGDLDEAPSTPPATTAAGLLPPPPPSLLGPALWRTRRGRAVLWQVFGAVVLFVVLLVFTRIMYGNLVRQNLNLGLDFLNREAGIDIAESIIPYAPEDSLGWMILVGAANTLRVAIIACILSTVIGVVVGVMRVSENPLLKLVTGAYVNLARNTPQLLQILFWYTLLLQLPVVRNALSLGDTIFLSQRGLQVPALEFSGDGTGLAAAGAAATALFLILAPLWRTVFGRSPHLVTRLVLALIAFIAVAIAAGAFSLSPPVRGTFNFTGGMTLTPEFVALTVAQSLYAGAFIAELVRGGIEGVHQGQREAAGSLGLSNLQMLRLVVVPQALLAIVPSVTTQYISVIKNSSLAIAIGFPDFFWALSTTINFSGHSIEGVAIMVGGYLLPTLLAATLMNRFNKKLVERGQR</sequence>
<keyword evidence="8 9" id="KW-0472">Membrane</keyword>
<evidence type="ECO:0000256" key="8">
    <source>
        <dbReference type="ARBA" id="ARBA00023136"/>
    </source>
</evidence>
<keyword evidence="5 9" id="KW-0812">Transmembrane</keyword>
<dbReference type="PANTHER" id="PTHR30614:SF37">
    <property type="entry name" value="AMINO-ACID ABC TRANSPORTER PERMEASE PROTEIN YHDX-RELATED"/>
    <property type="match status" value="1"/>
</dbReference>
<evidence type="ECO:0000256" key="10">
    <source>
        <dbReference type="SAM" id="MobiDB-lite"/>
    </source>
</evidence>
<feature type="transmembrane region" description="Helical" evidence="9">
    <location>
        <begin position="385"/>
        <end position="406"/>
    </location>
</feature>
<evidence type="ECO:0000313" key="13">
    <source>
        <dbReference type="Proteomes" id="UP000249299"/>
    </source>
</evidence>
<comment type="caution">
    <text evidence="12">The sequence shown here is derived from an EMBL/GenBank/DDBJ whole genome shotgun (WGS) entry which is preliminary data.</text>
</comment>
<evidence type="ECO:0000256" key="5">
    <source>
        <dbReference type="ARBA" id="ARBA00022692"/>
    </source>
</evidence>
<feature type="transmembrane region" description="Helical" evidence="9">
    <location>
        <begin position="170"/>
        <end position="193"/>
    </location>
</feature>
<dbReference type="Pfam" id="PF00528">
    <property type="entry name" value="BPD_transp_1"/>
    <property type="match status" value="1"/>
</dbReference>
<proteinExistence type="inferred from homology"/>
<feature type="region of interest" description="Disordered" evidence="10">
    <location>
        <begin position="1"/>
        <end position="32"/>
    </location>
</feature>
<dbReference type="NCBIfam" id="TIGR01726">
    <property type="entry name" value="HEQRo_perm_3TM"/>
    <property type="match status" value="1"/>
</dbReference>
<feature type="transmembrane region" description="Helical" evidence="9">
    <location>
        <begin position="51"/>
        <end position="73"/>
    </location>
</feature>
<protein>
    <recommendedName>
        <fullName evidence="11">ABC transmembrane type-1 domain-containing protein</fullName>
    </recommendedName>
</protein>
<keyword evidence="13" id="KW-1185">Reference proteome</keyword>
<keyword evidence="3 9" id="KW-0813">Transport</keyword>
<name>A0A327JV86_9HYPH</name>
<gene>
    <name evidence="12" type="ORF">CH339_01110</name>
</gene>
<dbReference type="InterPro" id="IPR043429">
    <property type="entry name" value="ArtM/GltK/GlnP/TcyL/YhdX-like"/>
</dbReference>
<keyword evidence="7 9" id="KW-1133">Transmembrane helix</keyword>
<evidence type="ECO:0000256" key="6">
    <source>
        <dbReference type="ARBA" id="ARBA00022970"/>
    </source>
</evidence>
<feature type="transmembrane region" description="Helical" evidence="9">
    <location>
        <begin position="245"/>
        <end position="264"/>
    </location>
</feature>
<reference evidence="12 13" key="1">
    <citation type="submission" date="2017-07" db="EMBL/GenBank/DDBJ databases">
        <title>Draft Genome Sequences of Select Purple Nonsulfur Bacteria.</title>
        <authorList>
            <person name="Lasarre B."/>
            <person name="Mckinlay J.B."/>
        </authorList>
    </citation>
    <scope>NUCLEOTIDE SEQUENCE [LARGE SCALE GENOMIC DNA]</scope>
    <source>
        <strain evidence="12 13">DSM 11290</strain>
    </source>
</reference>
<evidence type="ECO:0000256" key="1">
    <source>
        <dbReference type="ARBA" id="ARBA00004429"/>
    </source>
</evidence>
<dbReference type="InterPro" id="IPR000515">
    <property type="entry name" value="MetI-like"/>
</dbReference>
<evidence type="ECO:0000256" key="2">
    <source>
        <dbReference type="ARBA" id="ARBA00010072"/>
    </source>
</evidence>
<organism evidence="12 13">
    <name type="scientific">Rhodobium orientis</name>
    <dbReference type="NCBI Taxonomy" id="34017"/>
    <lineage>
        <taxon>Bacteria</taxon>
        <taxon>Pseudomonadati</taxon>
        <taxon>Pseudomonadota</taxon>
        <taxon>Alphaproteobacteria</taxon>
        <taxon>Hyphomicrobiales</taxon>
        <taxon>Rhodobiaceae</taxon>
        <taxon>Rhodobium</taxon>
    </lineage>
</organism>
<evidence type="ECO:0000256" key="7">
    <source>
        <dbReference type="ARBA" id="ARBA00022989"/>
    </source>
</evidence>
<feature type="transmembrane region" description="Helical" evidence="9">
    <location>
        <begin position="121"/>
        <end position="141"/>
    </location>
</feature>
<dbReference type="GO" id="GO:0022857">
    <property type="term" value="F:transmembrane transporter activity"/>
    <property type="evidence" value="ECO:0007669"/>
    <property type="project" value="InterPro"/>
</dbReference>
<dbReference type="Gene3D" id="1.10.3720.10">
    <property type="entry name" value="MetI-like"/>
    <property type="match status" value="1"/>
</dbReference>
<comment type="subcellular location">
    <subcellularLocation>
        <location evidence="1">Cell inner membrane</location>
        <topology evidence="1">Multi-pass membrane protein</topology>
    </subcellularLocation>
    <subcellularLocation>
        <location evidence="9">Cell membrane</location>
        <topology evidence="9">Multi-pass membrane protein</topology>
    </subcellularLocation>
</comment>
<dbReference type="EMBL" id="NPEV01000001">
    <property type="protein sequence ID" value="RAI30157.1"/>
    <property type="molecule type" value="Genomic_DNA"/>
</dbReference>
<dbReference type="PROSITE" id="PS50928">
    <property type="entry name" value="ABC_TM1"/>
    <property type="match status" value="1"/>
</dbReference>
<dbReference type="AlphaFoldDB" id="A0A327JV86"/>
<dbReference type="Proteomes" id="UP000249299">
    <property type="component" value="Unassembled WGS sequence"/>
</dbReference>
<dbReference type="InterPro" id="IPR035906">
    <property type="entry name" value="MetI-like_sf"/>
</dbReference>
<evidence type="ECO:0000313" key="12">
    <source>
        <dbReference type="EMBL" id="RAI30157.1"/>
    </source>
</evidence>